<comment type="caution">
    <text evidence="8">The sequence shown here is derived from an EMBL/GenBank/DDBJ whole genome shotgun (WGS) entry which is preliminary data.</text>
</comment>
<evidence type="ECO:0000256" key="5">
    <source>
        <dbReference type="ARBA" id="ARBA00023004"/>
    </source>
</evidence>
<dbReference type="PANTHER" id="PTHR10696:SF56">
    <property type="entry name" value="TAUD_TFDA-LIKE DOMAIN-CONTAINING PROTEIN"/>
    <property type="match status" value="1"/>
</dbReference>
<evidence type="ECO:0000256" key="1">
    <source>
        <dbReference type="ARBA" id="ARBA00001954"/>
    </source>
</evidence>
<dbReference type="NCBIfam" id="NF041363">
    <property type="entry name" value="GntD_guanitoxin"/>
    <property type="match status" value="1"/>
</dbReference>
<accession>A0ABV5P1A4</accession>
<keyword evidence="4 8" id="KW-0560">Oxidoreductase</keyword>
<keyword evidence="3" id="KW-0479">Metal-binding</keyword>
<evidence type="ECO:0000256" key="6">
    <source>
        <dbReference type="ARBA" id="ARBA00023194"/>
    </source>
</evidence>
<proteinExistence type="inferred from homology"/>
<evidence type="ECO:0000256" key="2">
    <source>
        <dbReference type="ARBA" id="ARBA00008425"/>
    </source>
</evidence>
<evidence type="ECO:0000259" key="7">
    <source>
        <dbReference type="Pfam" id="PF02668"/>
    </source>
</evidence>
<organism evidence="8 9">
    <name type="scientific">Nonomuraea salmonea</name>
    <dbReference type="NCBI Taxonomy" id="46181"/>
    <lineage>
        <taxon>Bacteria</taxon>
        <taxon>Bacillati</taxon>
        <taxon>Actinomycetota</taxon>
        <taxon>Actinomycetes</taxon>
        <taxon>Streptosporangiales</taxon>
        <taxon>Streptosporangiaceae</taxon>
        <taxon>Nonomuraea</taxon>
    </lineage>
</organism>
<dbReference type="InterPro" id="IPR050411">
    <property type="entry name" value="AlphaKG_dependent_hydroxylases"/>
</dbReference>
<dbReference type="NCBIfam" id="TIGR03946">
    <property type="entry name" value="viomycin_VioC"/>
    <property type="match status" value="1"/>
</dbReference>
<dbReference type="SUPFAM" id="SSF51197">
    <property type="entry name" value="Clavaminate synthase-like"/>
    <property type="match status" value="1"/>
</dbReference>
<dbReference type="InterPro" id="IPR053447">
    <property type="entry name" value="Alpha-KG_dependent_hydroxylase"/>
</dbReference>
<dbReference type="InterPro" id="IPR023966">
    <property type="entry name" value="Arginine_beta-hydroxylase"/>
</dbReference>
<feature type="domain" description="TauD/TfdA-like" evidence="7">
    <location>
        <begin position="135"/>
        <end position="318"/>
    </location>
</feature>
<gene>
    <name evidence="8" type="primary">vioC</name>
    <name evidence="8" type="ORF">ACFFR3_43250</name>
</gene>
<dbReference type="Gene3D" id="3.60.130.10">
    <property type="entry name" value="Clavaminate synthase-like"/>
    <property type="match status" value="1"/>
</dbReference>
<reference evidence="8 9" key="1">
    <citation type="submission" date="2024-09" db="EMBL/GenBank/DDBJ databases">
        <authorList>
            <person name="Sun Q."/>
            <person name="Mori K."/>
        </authorList>
    </citation>
    <scope>NUCLEOTIDE SEQUENCE [LARGE SCALE GENOMIC DNA]</scope>
    <source>
        <strain evidence="8 9">JCM 3324</strain>
    </source>
</reference>
<dbReference type="InterPro" id="IPR003819">
    <property type="entry name" value="TauD/TfdA-like"/>
</dbReference>
<dbReference type="PANTHER" id="PTHR10696">
    <property type="entry name" value="GAMMA-BUTYROBETAINE HYDROXYLASE-RELATED"/>
    <property type="match status" value="1"/>
</dbReference>
<evidence type="ECO:0000313" key="8">
    <source>
        <dbReference type="EMBL" id="MFB9476355.1"/>
    </source>
</evidence>
<protein>
    <submittedName>
        <fullName evidence="8">Arginine beta-hydroxylase, Fe(II)/alpha-ketoglutarate-dependent</fullName>
        <ecNumber evidence="8">1.14.11.41</ecNumber>
    </submittedName>
</protein>
<dbReference type="InterPro" id="IPR042098">
    <property type="entry name" value="TauD-like_sf"/>
</dbReference>
<keyword evidence="9" id="KW-1185">Reference proteome</keyword>
<dbReference type="RefSeq" id="WP_345409183.1">
    <property type="nucleotide sequence ID" value="NZ_BAAAXS010000001.1"/>
</dbReference>
<dbReference type="EC" id="1.14.11.41" evidence="8"/>
<comment type="similarity">
    <text evidence="2">Belongs to the clavaminate synthase family.</text>
</comment>
<dbReference type="InterPro" id="IPR014503">
    <property type="entry name" value="Clavaminate_syn-like"/>
</dbReference>
<dbReference type="PIRSF" id="PIRSF019543">
    <property type="entry name" value="Clavaminate_syn"/>
    <property type="match status" value="1"/>
</dbReference>
<dbReference type="EMBL" id="JBHMCF010000049">
    <property type="protein sequence ID" value="MFB9476355.1"/>
    <property type="molecule type" value="Genomic_DNA"/>
</dbReference>
<dbReference type="Pfam" id="PF02668">
    <property type="entry name" value="TauD"/>
    <property type="match status" value="1"/>
</dbReference>
<keyword evidence="6" id="KW-0045">Antibiotic biosynthesis</keyword>
<evidence type="ECO:0000256" key="4">
    <source>
        <dbReference type="ARBA" id="ARBA00023002"/>
    </source>
</evidence>
<keyword evidence="5" id="KW-0408">Iron</keyword>
<comment type="cofactor">
    <cofactor evidence="1">
        <name>Fe(2+)</name>
        <dbReference type="ChEBI" id="CHEBI:29033"/>
    </cofactor>
</comment>
<name>A0ABV5P1A4_9ACTN</name>
<sequence length="339" mass="38202">MASATDRLSAVSPDVAQEIEELTLRLAKRYDGPEDEELLRELPVVASELPAAQRRFLRGFALDDALGYCVVGGHTVDQTRIGPTPRHWRGRPRPGPELAEEILLLLYASLLGEPFAWKTQQDGRLVHDVFPIKGYETEQLGVGSTDLLTLHTEDAFHPWRADFLLLGCLRNPRRVATTVAELDARLLDPAHVRTLFQPRFLIRPDDSHLAEHNAPSDAYREQFAEIAEMKRDDNRVAVLWGDPAAPYLRIDPYFMEVPDGDDEAAAALAAVGGLLERRTEDVVLRPGDVLFINNHRLAHGRRPFTASYDGTDRWLKRVSVTTDFRKSRERRGTATARFI</sequence>
<dbReference type="GO" id="GO:0102525">
    <property type="term" value="F:2-oxoglutarate, L-arginine oxygenase (succinate-forming) activity"/>
    <property type="evidence" value="ECO:0007669"/>
    <property type="project" value="UniProtKB-EC"/>
</dbReference>
<dbReference type="Proteomes" id="UP001589568">
    <property type="component" value="Unassembled WGS sequence"/>
</dbReference>
<evidence type="ECO:0000313" key="9">
    <source>
        <dbReference type="Proteomes" id="UP001589568"/>
    </source>
</evidence>
<evidence type="ECO:0000256" key="3">
    <source>
        <dbReference type="ARBA" id="ARBA00022723"/>
    </source>
</evidence>